<dbReference type="Proteomes" id="UP000789396">
    <property type="component" value="Unassembled WGS sequence"/>
</dbReference>
<comment type="caution">
    <text evidence="1">The sequence shown here is derived from an EMBL/GenBank/DDBJ whole genome shotgun (WGS) entry which is preliminary data.</text>
</comment>
<dbReference type="EMBL" id="CAJVPZ010009084">
    <property type="protein sequence ID" value="CAG8605054.1"/>
    <property type="molecule type" value="Genomic_DNA"/>
</dbReference>
<keyword evidence="2" id="KW-1185">Reference proteome</keyword>
<proteinExistence type="predicted"/>
<gene>
    <name evidence="1" type="ORF">RFULGI_LOCUS6753</name>
</gene>
<evidence type="ECO:0000313" key="2">
    <source>
        <dbReference type="Proteomes" id="UP000789396"/>
    </source>
</evidence>
<accession>A0A9N9CIV5</accession>
<dbReference type="AlphaFoldDB" id="A0A9N9CIV5"/>
<name>A0A9N9CIV5_9GLOM</name>
<protein>
    <submittedName>
        <fullName evidence="1">9301_t:CDS:1</fullName>
    </submittedName>
</protein>
<feature type="non-terminal residue" evidence="1">
    <location>
        <position position="51"/>
    </location>
</feature>
<reference evidence="1" key="1">
    <citation type="submission" date="2021-06" db="EMBL/GenBank/DDBJ databases">
        <authorList>
            <person name="Kallberg Y."/>
            <person name="Tangrot J."/>
            <person name="Rosling A."/>
        </authorList>
    </citation>
    <scope>NUCLEOTIDE SEQUENCE</scope>
    <source>
        <strain evidence="1">IN212</strain>
    </source>
</reference>
<sequence>RDHLGHGVQLCVNNIDCQNRYVNIFSTRIDGVLLPLVLLAKWPDSDFQGIL</sequence>
<organism evidence="1 2">
    <name type="scientific">Racocetra fulgida</name>
    <dbReference type="NCBI Taxonomy" id="60492"/>
    <lineage>
        <taxon>Eukaryota</taxon>
        <taxon>Fungi</taxon>
        <taxon>Fungi incertae sedis</taxon>
        <taxon>Mucoromycota</taxon>
        <taxon>Glomeromycotina</taxon>
        <taxon>Glomeromycetes</taxon>
        <taxon>Diversisporales</taxon>
        <taxon>Gigasporaceae</taxon>
        <taxon>Racocetra</taxon>
    </lineage>
</organism>
<evidence type="ECO:0000313" key="1">
    <source>
        <dbReference type="EMBL" id="CAG8605054.1"/>
    </source>
</evidence>